<dbReference type="InterPro" id="IPR036412">
    <property type="entry name" value="HAD-like_sf"/>
</dbReference>
<dbReference type="Gene3D" id="3.40.50.1000">
    <property type="entry name" value="HAD superfamily/HAD-like"/>
    <property type="match status" value="1"/>
</dbReference>
<name>A0A523V126_UNCAE</name>
<dbReference type="Proteomes" id="UP000320679">
    <property type="component" value="Unassembled WGS sequence"/>
</dbReference>
<dbReference type="InterPro" id="IPR023214">
    <property type="entry name" value="HAD_sf"/>
</dbReference>
<dbReference type="SFLD" id="SFLDG01129">
    <property type="entry name" value="C1.5:_HAD__Beta-PGM__Phosphata"/>
    <property type="match status" value="1"/>
</dbReference>
<dbReference type="Pfam" id="PF00702">
    <property type="entry name" value="Hydrolase"/>
    <property type="match status" value="1"/>
</dbReference>
<accession>A0A523V126</accession>
<dbReference type="Gene3D" id="1.10.150.240">
    <property type="entry name" value="Putative phosphatase, domain 2"/>
    <property type="match status" value="1"/>
</dbReference>
<dbReference type="NCBIfam" id="TIGR01549">
    <property type="entry name" value="HAD-SF-IA-v1"/>
    <property type="match status" value="1"/>
</dbReference>
<dbReference type="PANTHER" id="PTHR43316">
    <property type="entry name" value="HYDROLASE, HALOACID DELAHOGENASE-RELATED"/>
    <property type="match status" value="1"/>
</dbReference>
<evidence type="ECO:0000256" key="1">
    <source>
        <dbReference type="ARBA" id="ARBA00022801"/>
    </source>
</evidence>
<reference evidence="2 3" key="1">
    <citation type="submission" date="2019-03" db="EMBL/GenBank/DDBJ databases">
        <title>Metabolic potential of uncultured bacteria and archaea associated with petroleum seepage in deep-sea sediments.</title>
        <authorList>
            <person name="Dong X."/>
            <person name="Hubert C."/>
        </authorList>
    </citation>
    <scope>NUCLEOTIDE SEQUENCE [LARGE SCALE GENOMIC DNA]</scope>
    <source>
        <strain evidence="2">E29_bin78</strain>
    </source>
</reference>
<evidence type="ECO:0000313" key="3">
    <source>
        <dbReference type="Proteomes" id="UP000320679"/>
    </source>
</evidence>
<gene>
    <name evidence="2" type="ORF">E3J59_00510</name>
</gene>
<dbReference type="EMBL" id="SOJK01000020">
    <property type="protein sequence ID" value="TET48496.1"/>
    <property type="molecule type" value="Genomic_DNA"/>
</dbReference>
<protein>
    <submittedName>
        <fullName evidence="2">HAD family hydrolase</fullName>
    </submittedName>
</protein>
<dbReference type="SUPFAM" id="SSF56784">
    <property type="entry name" value="HAD-like"/>
    <property type="match status" value="1"/>
</dbReference>
<keyword evidence="1 2" id="KW-0378">Hydrolase</keyword>
<dbReference type="SFLD" id="SFLDS00003">
    <property type="entry name" value="Haloacid_Dehalogenase"/>
    <property type="match status" value="1"/>
</dbReference>
<dbReference type="PANTHER" id="PTHR43316:SF3">
    <property type="entry name" value="HALOACID DEHALOGENASE, TYPE II (AFU_ORTHOLOGUE AFUA_2G07750)-RELATED"/>
    <property type="match status" value="1"/>
</dbReference>
<organism evidence="2 3">
    <name type="scientific">Aerophobetes bacterium</name>
    <dbReference type="NCBI Taxonomy" id="2030807"/>
    <lineage>
        <taxon>Bacteria</taxon>
        <taxon>Candidatus Aerophobota</taxon>
    </lineage>
</organism>
<dbReference type="GO" id="GO:0016787">
    <property type="term" value="F:hydrolase activity"/>
    <property type="evidence" value="ECO:0007669"/>
    <property type="project" value="UniProtKB-KW"/>
</dbReference>
<dbReference type="AlphaFoldDB" id="A0A523V126"/>
<comment type="caution">
    <text evidence="2">The sequence shown here is derived from an EMBL/GenBank/DDBJ whole genome shotgun (WGS) entry which is preliminary data.</text>
</comment>
<sequence length="222" mass="25755">MEKARKTISFDVDGTLVKPEFNDLIWREVIPELYARKNEIEIEEARGFIEGEYDKIGEYDLRWYSLAFWLDYFRLNVREKEILGEYAGKVSLYPDVLSTLEKLSKNYQLVIASCMGNDFIDIKLRKRNIKKYFKRVFSAVSIGLIKKEESFYLALCSSLAIKPGELIHIGDHYEFDYLVPREIGIRAFYLDRNSGKQKVSLDGVKGLHDFTRYLCGGEGNSG</sequence>
<dbReference type="InterPro" id="IPR051540">
    <property type="entry name" value="S-2-haloacid_dehalogenase"/>
</dbReference>
<dbReference type="InterPro" id="IPR023198">
    <property type="entry name" value="PGP-like_dom2"/>
</dbReference>
<proteinExistence type="predicted"/>
<evidence type="ECO:0000313" key="2">
    <source>
        <dbReference type="EMBL" id="TET48496.1"/>
    </source>
</evidence>
<dbReference type="InterPro" id="IPR006439">
    <property type="entry name" value="HAD-SF_hydro_IA"/>
</dbReference>